<protein>
    <submittedName>
        <fullName evidence="10">Uncharacterized protein</fullName>
    </submittedName>
</protein>
<evidence type="ECO:0000256" key="5">
    <source>
        <dbReference type="ARBA" id="ARBA00022781"/>
    </source>
</evidence>
<keyword evidence="6" id="KW-0406">Ion transport</keyword>
<evidence type="ECO:0000313" key="10">
    <source>
        <dbReference type="EMBL" id="PLW24217.1"/>
    </source>
</evidence>
<keyword evidence="7" id="KW-0496">Mitochondrion</keyword>
<name>A0A2N5TFC0_9BASI</name>
<organism evidence="10 11">
    <name type="scientific">Puccinia coronata f. sp. avenae</name>
    <dbReference type="NCBI Taxonomy" id="200324"/>
    <lineage>
        <taxon>Eukaryota</taxon>
        <taxon>Fungi</taxon>
        <taxon>Dikarya</taxon>
        <taxon>Basidiomycota</taxon>
        <taxon>Pucciniomycotina</taxon>
        <taxon>Pucciniomycetes</taxon>
        <taxon>Pucciniales</taxon>
        <taxon>Pucciniaceae</taxon>
        <taxon>Puccinia</taxon>
    </lineage>
</organism>
<dbReference type="GO" id="GO:0015078">
    <property type="term" value="F:proton transmembrane transporter activity"/>
    <property type="evidence" value="ECO:0007669"/>
    <property type="project" value="InterPro"/>
</dbReference>
<dbReference type="EMBL" id="PGCI01000613">
    <property type="protein sequence ID" value="PLW24217.1"/>
    <property type="molecule type" value="Genomic_DNA"/>
</dbReference>
<evidence type="ECO:0000256" key="3">
    <source>
        <dbReference type="ARBA" id="ARBA00022448"/>
    </source>
</evidence>
<evidence type="ECO:0000256" key="9">
    <source>
        <dbReference type="ARBA" id="ARBA00023310"/>
    </source>
</evidence>
<evidence type="ECO:0000256" key="7">
    <source>
        <dbReference type="ARBA" id="ARBA00023128"/>
    </source>
</evidence>
<proteinExistence type="inferred from homology"/>
<gene>
    <name evidence="10" type="ORF">PCASD_10466</name>
</gene>
<dbReference type="GO" id="GO:0031966">
    <property type="term" value="C:mitochondrial membrane"/>
    <property type="evidence" value="ECO:0007669"/>
    <property type="project" value="UniProtKB-SubCell"/>
</dbReference>
<evidence type="ECO:0000256" key="8">
    <source>
        <dbReference type="ARBA" id="ARBA00023136"/>
    </source>
</evidence>
<dbReference type="InterPro" id="IPR006808">
    <property type="entry name" value="ATP_synth_F0_gsu_mt"/>
</dbReference>
<evidence type="ECO:0000256" key="2">
    <source>
        <dbReference type="ARBA" id="ARBA00005699"/>
    </source>
</evidence>
<keyword evidence="4" id="KW-0138">CF(0)</keyword>
<comment type="caution">
    <text evidence="10">The sequence shown here is derived from an EMBL/GenBank/DDBJ whole genome shotgun (WGS) entry which is preliminary data.</text>
</comment>
<dbReference type="Proteomes" id="UP000235392">
    <property type="component" value="Unassembled WGS sequence"/>
</dbReference>
<keyword evidence="3" id="KW-0813">Transport</keyword>
<evidence type="ECO:0000313" key="11">
    <source>
        <dbReference type="Proteomes" id="UP000235392"/>
    </source>
</evidence>
<comment type="subcellular location">
    <subcellularLocation>
        <location evidence="1">Mitochondrion membrane</location>
    </subcellularLocation>
</comment>
<keyword evidence="8" id="KW-0472">Membrane</keyword>
<evidence type="ECO:0000256" key="4">
    <source>
        <dbReference type="ARBA" id="ARBA00022547"/>
    </source>
</evidence>
<accession>A0A2N5TFC0</accession>
<reference evidence="10 11" key="1">
    <citation type="submission" date="2017-11" db="EMBL/GenBank/DDBJ databases">
        <title>De novo assembly and phasing of dikaryotic genomes from two isolates of Puccinia coronata f. sp. avenae, the causal agent of oat crown rust.</title>
        <authorList>
            <person name="Miller M.E."/>
            <person name="Zhang Y."/>
            <person name="Omidvar V."/>
            <person name="Sperschneider J."/>
            <person name="Schwessinger B."/>
            <person name="Raley C."/>
            <person name="Palmer J.M."/>
            <person name="Garnica D."/>
            <person name="Upadhyaya N."/>
            <person name="Rathjen J."/>
            <person name="Taylor J.M."/>
            <person name="Park R.F."/>
            <person name="Dodds P.N."/>
            <person name="Hirsch C.D."/>
            <person name="Kianian S.F."/>
            <person name="Figueroa M."/>
        </authorList>
    </citation>
    <scope>NUCLEOTIDE SEQUENCE [LARGE SCALE GENOMIC DNA]</scope>
    <source>
        <strain evidence="10">12SD80</strain>
    </source>
</reference>
<comment type="similarity">
    <text evidence="2">Belongs to the ATPase g subunit family.</text>
</comment>
<keyword evidence="5" id="KW-0375">Hydrogen ion transport</keyword>
<dbReference type="GO" id="GO:0015986">
    <property type="term" value="P:proton motive force-driven ATP synthesis"/>
    <property type="evidence" value="ECO:0007669"/>
    <property type="project" value="InterPro"/>
</dbReference>
<sequence length="159" mass="17655">MSSLRQRLLTIPRTSSAAPSRRYASSNLKVPPKLNDLSQKAASLATQYGAKLPELSGKLGKRMDGLLGSYSEPLAHNYQFTKEVLKQVYMKENLAPPKVEQVKAAYRELAANASSLLFWRQALESGDWKRLAVYGVEAVGLFSIGEMIGRRHIVGYKLD</sequence>
<evidence type="ECO:0000256" key="6">
    <source>
        <dbReference type="ARBA" id="ARBA00023065"/>
    </source>
</evidence>
<keyword evidence="9" id="KW-0066">ATP synthesis</keyword>
<dbReference type="GO" id="GO:0045259">
    <property type="term" value="C:proton-transporting ATP synthase complex"/>
    <property type="evidence" value="ECO:0007669"/>
    <property type="project" value="UniProtKB-KW"/>
</dbReference>
<evidence type="ECO:0000256" key="1">
    <source>
        <dbReference type="ARBA" id="ARBA00004325"/>
    </source>
</evidence>
<dbReference type="Pfam" id="PF04718">
    <property type="entry name" value="ATP-synt_G"/>
    <property type="match status" value="1"/>
</dbReference>
<dbReference type="AlphaFoldDB" id="A0A2N5TFC0"/>